<evidence type="ECO:0000313" key="2">
    <source>
        <dbReference type="Proteomes" id="UP000605259"/>
    </source>
</evidence>
<name>A0A917AXN7_9BACI</name>
<accession>A0A917AXN7</accession>
<protein>
    <submittedName>
        <fullName evidence="1">Uncharacterized protein</fullName>
    </submittedName>
</protein>
<dbReference type="AlphaFoldDB" id="A0A917AXN7"/>
<dbReference type="Proteomes" id="UP000605259">
    <property type="component" value="Unassembled WGS sequence"/>
</dbReference>
<proteinExistence type="predicted"/>
<gene>
    <name evidence="1" type="ORF">GCM10007140_33720</name>
</gene>
<keyword evidence="2" id="KW-1185">Reference proteome</keyword>
<dbReference type="RefSeq" id="WP_188389655.1">
    <property type="nucleotide sequence ID" value="NZ_BMFK01000004.1"/>
</dbReference>
<evidence type="ECO:0000313" key="1">
    <source>
        <dbReference type="EMBL" id="GGE81386.1"/>
    </source>
</evidence>
<comment type="caution">
    <text evidence="1">The sequence shown here is derived from an EMBL/GenBank/DDBJ whole genome shotgun (WGS) entry which is preliminary data.</text>
</comment>
<reference evidence="1" key="2">
    <citation type="submission" date="2020-09" db="EMBL/GenBank/DDBJ databases">
        <authorList>
            <person name="Sun Q."/>
            <person name="Zhou Y."/>
        </authorList>
    </citation>
    <scope>NUCLEOTIDE SEQUENCE</scope>
    <source>
        <strain evidence="1">CGMCC 1.12698</strain>
    </source>
</reference>
<dbReference type="EMBL" id="BMFK01000004">
    <property type="protein sequence ID" value="GGE81386.1"/>
    <property type="molecule type" value="Genomic_DNA"/>
</dbReference>
<reference evidence="1" key="1">
    <citation type="journal article" date="2014" name="Int. J. Syst. Evol. Microbiol.">
        <title>Complete genome sequence of Corynebacterium casei LMG S-19264T (=DSM 44701T), isolated from a smear-ripened cheese.</title>
        <authorList>
            <consortium name="US DOE Joint Genome Institute (JGI-PGF)"/>
            <person name="Walter F."/>
            <person name="Albersmeier A."/>
            <person name="Kalinowski J."/>
            <person name="Ruckert C."/>
        </authorList>
    </citation>
    <scope>NUCLEOTIDE SEQUENCE</scope>
    <source>
        <strain evidence="1">CGMCC 1.12698</strain>
    </source>
</reference>
<sequence>MYYEKLTHIFKKMKLQEQFPNISLDEFDKFIRKQLVYNDKYISPYKFALEQSVTVNDSVKFFMYFTGDEGIFDIVSYAECSKPSCFNSRIYFDINNVDEQIFCEECGKIYSFDTIKRHIKILFKLKESITIPDKAQRISRRDPNSAYEALRELHPNLKKQSPPSLSNAPTCDGGEKREAGIDLEVVLEISTETGMPVISAVEKFKNKIQSLAG</sequence>
<organism evidence="1 2">
    <name type="scientific">Priestia taiwanensis</name>
    <dbReference type="NCBI Taxonomy" id="1347902"/>
    <lineage>
        <taxon>Bacteria</taxon>
        <taxon>Bacillati</taxon>
        <taxon>Bacillota</taxon>
        <taxon>Bacilli</taxon>
        <taxon>Bacillales</taxon>
        <taxon>Bacillaceae</taxon>
        <taxon>Priestia</taxon>
    </lineage>
</organism>